<keyword evidence="2" id="KW-1185">Reference proteome</keyword>
<evidence type="ECO:0000313" key="2">
    <source>
        <dbReference type="Proteomes" id="UP001610335"/>
    </source>
</evidence>
<protein>
    <submittedName>
        <fullName evidence="1">Uncharacterized protein</fullName>
    </submittedName>
</protein>
<dbReference type="Proteomes" id="UP001610335">
    <property type="component" value="Unassembled WGS sequence"/>
</dbReference>
<dbReference type="EMBL" id="JBFXLS010000011">
    <property type="protein sequence ID" value="KAL2830898.1"/>
    <property type="molecule type" value="Genomic_DNA"/>
</dbReference>
<reference evidence="1 2" key="1">
    <citation type="submission" date="2024-07" db="EMBL/GenBank/DDBJ databases">
        <title>Section-level genome sequencing and comparative genomics of Aspergillus sections Usti and Cavernicolus.</title>
        <authorList>
            <consortium name="Lawrence Berkeley National Laboratory"/>
            <person name="Nybo J.L."/>
            <person name="Vesth T.C."/>
            <person name="Theobald S."/>
            <person name="Frisvad J.C."/>
            <person name="Larsen T.O."/>
            <person name="Kjaerboelling I."/>
            <person name="Rothschild-Mancinelli K."/>
            <person name="Lyhne E.K."/>
            <person name="Kogle M.E."/>
            <person name="Barry K."/>
            <person name="Clum A."/>
            <person name="Na H."/>
            <person name="Ledsgaard L."/>
            <person name="Lin J."/>
            <person name="Lipzen A."/>
            <person name="Kuo A."/>
            <person name="Riley R."/>
            <person name="Mondo S."/>
            <person name="LaButti K."/>
            <person name="Haridas S."/>
            <person name="Pangalinan J."/>
            <person name="Salamov A.A."/>
            <person name="Simmons B.A."/>
            <person name="Magnuson J.K."/>
            <person name="Chen J."/>
            <person name="Drula E."/>
            <person name="Henrissat B."/>
            <person name="Wiebenga A."/>
            <person name="Lubbers R.J."/>
            <person name="Gomes A.C."/>
            <person name="Makela M.R."/>
            <person name="Stajich J."/>
            <person name="Grigoriev I.V."/>
            <person name="Mortensen U.H."/>
            <person name="De vries R.P."/>
            <person name="Baker S.E."/>
            <person name="Andersen M.R."/>
        </authorList>
    </citation>
    <scope>NUCLEOTIDE SEQUENCE [LARGE SCALE GENOMIC DNA]</scope>
    <source>
        <strain evidence="1 2">CBS 600.67</strain>
    </source>
</reference>
<gene>
    <name evidence="1" type="ORF">BDW59DRAFT_140929</name>
</gene>
<proteinExistence type="predicted"/>
<accession>A0ABR4ISZ0</accession>
<comment type="caution">
    <text evidence="1">The sequence shown here is derived from an EMBL/GenBank/DDBJ whole genome shotgun (WGS) entry which is preliminary data.</text>
</comment>
<organism evidence="1 2">
    <name type="scientific">Aspergillus cavernicola</name>
    <dbReference type="NCBI Taxonomy" id="176166"/>
    <lineage>
        <taxon>Eukaryota</taxon>
        <taxon>Fungi</taxon>
        <taxon>Dikarya</taxon>
        <taxon>Ascomycota</taxon>
        <taxon>Pezizomycotina</taxon>
        <taxon>Eurotiomycetes</taxon>
        <taxon>Eurotiomycetidae</taxon>
        <taxon>Eurotiales</taxon>
        <taxon>Aspergillaceae</taxon>
        <taxon>Aspergillus</taxon>
        <taxon>Aspergillus subgen. Nidulantes</taxon>
    </lineage>
</organism>
<name>A0ABR4ISZ0_9EURO</name>
<sequence length="54" mass="5752">MDPISAVGFAGTILQFIDFSTKLVEGTYEVYRSANGTTSELIGLPVILSSITLN</sequence>
<evidence type="ECO:0000313" key="1">
    <source>
        <dbReference type="EMBL" id="KAL2830898.1"/>
    </source>
</evidence>